<dbReference type="Pfam" id="PF00902">
    <property type="entry name" value="TatC"/>
    <property type="match status" value="1"/>
</dbReference>
<gene>
    <name evidence="6" type="primary">tatC2_2</name>
    <name evidence="5" type="synonym">tatC</name>
    <name evidence="6" type="ORF">JEOPIN946_00716</name>
</gene>
<keyword evidence="2 5" id="KW-0812">Transmembrane</keyword>
<keyword evidence="3 5" id="KW-1133">Transmembrane helix</keyword>
<dbReference type="PANTHER" id="PTHR30371:SF0">
    <property type="entry name" value="SEC-INDEPENDENT PROTEIN TRANSLOCASE PROTEIN TATC, CHLOROPLASTIC-RELATED"/>
    <property type="match status" value="1"/>
</dbReference>
<keyword evidence="5" id="KW-0653">Protein transport</keyword>
<sequence length="252" mass="29218">MHEEKEIMEHLDELRKRVLFTTYFFVAAIFVGFFFAKPTVKFLQSAPWTDAIEMHAFNVTDPLKIYLTVIVVIAFIIVSPIILYQLWAFVSPGLYENERRVTLLYIPVAFILMLIGIVFSYFVLVPYIMEFTFQLSIDMGIISTIGINEYFGFLMRTVLPFGAVFQMPILVLFLTQLGIITPMKLKKYRKYAYFVLFVIAAIIAPPDLMTHVLLTIPMILLYEISIIVSKTGYKRYLKSEEKALLQSLEEDE</sequence>
<keyword evidence="5" id="KW-1003">Cell membrane</keyword>
<feature type="transmembrane region" description="Helical" evidence="5">
    <location>
        <begin position="18"/>
        <end position="36"/>
    </location>
</feature>
<feature type="transmembrane region" description="Helical" evidence="5">
    <location>
        <begin position="102"/>
        <end position="129"/>
    </location>
</feature>
<organism evidence="6 7">
    <name type="scientific">Phocicoccus pinnipedialis</name>
    <dbReference type="NCBI Taxonomy" id="110845"/>
    <lineage>
        <taxon>Bacteria</taxon>
        <taxon>Bacillati</taxon>
        <taxon>Bacillota</taxon>
        <taxon>Bacilli</taxon>
        <taxon>Bacillales</taxon>
        <taxon>Salinicoccaceae</taxon>
        <taxon>Phocicoccus</taxon>
    </lineage>
</organism>
<feature type="transmembrane region" description="Helical" evidence="5">
    <location>
        <begin position="191"/>
        <end position="208"/>
    </location>
</feature>
<evidence type="ECO:0000256" key="3">
    <source>
        <dbReference type="ARBA" id="ARBA00022989"/>
    </source>
</evidence>
<dbReference type="InterPro" id="IPR002033">
    <property type="entry name" value="TatC"/>
</dbReference>
<keyword evidence="5" id="KW-0813">Transport</keyword>
<dbReference type="RefSeq" id="WP_186076943.1">
    <property type="nucleotide sequence ID" value="NZ_CAJEWB010000007.1"/>
</dbReference>
<comment type="subcellular location">
    <subcellularLocation>
        <location evidence="5">Cell membrane</location>
        <topology evidence="5">Multi-pass membrane protein</topology>
    </subcellularLocation>
    <subcellularLocation>
        <location evidence="1">Membrane</location>
        <topology evidence="1">Multi-pass membrane protein</topology>
    </subcellularLocation>
</comment>
<reference evidence="6 7" key="1">
    <citation type="submission" date="2020-07" db="EMBL/GenBank/DDBJ databases">
        <authorList>
            <person name="Criscuolo A."/>
        </authorList>
    </citation>
    <scope>NUCLEOTIDE SEQUENCE [LARGE SCALE GENOMIC DNA]</scope>
    <source>
        <strain evidence="6">CIP107946</strain>
    </source>
</reference>
<dbReference type="HAMAP" id="MF_00902">
    <property type="entry name" value="TatC"/>
    <property type="match status" value="1"/>
</dbReference>
<evidence type="ECO:0000256" key="4">
    <source>
        <dbReference type="ARBA" id="ARBA00023136"/>
    </source>
</evidence>
<proteinExistence type="inferred from homology"/>
<evidence type="ECO:0000313" key="7">
    <source>
        <dbReference type="Proteomes" id="UP000588186"/>
    </source>
</evidence>
<comment type="caution">
    <text evidence="6">The sequence shown here is derived from an EMBL/GenBank/DDBJ whole genome shotgun (WGS) entry which is preliminary data.</text>
</comment>
<dbReference type="GO" id="GO:0043953">
    <property type="term" value="P:protein transport by the Tat complex"/>
    <property type="evidence" value="ECO:0007669"/>
    <property type="project" value="UniProtKB-UniRule"/>
</dbReference>
<keyword evidence="5" id="KW-0811">Translocation</keyword>
<keyword evidence="7" id="KW-1185">Reference proteome</keyword>
<comment type="subunit">
    <text evidence="5">Forms a complex with TatA.</text>
</comment>
<evidence type="ECO:0000313" key="6">
    <source>
        <dbReference type="EMBL" id="CAD2073691.1"/>
    </source>
</evidence>
<dbReference type="PANTHER" id="PTHR30371">
    <property type="entry name" value="SEC-INDEPENDENT PROTEIN TRANSLOCASE PROTEIN TATC"/>
    <property type="match status" value="1"/>
</dbReference>
<dbReference type="GO" id="GO:0065002">
    <property type="term" value="P:intracellular protein transmembrane transport"/>
    <property type="evidence" value="ECO:0007669"/>
    <property type="project" value="TreeGrafter"/>
</dbReference>
<dbReference type="NCBIfam" id="TIGR00945">
    <property type="entry name" value="tatC"/>
    <property type="match status" value="1"/>
</dbReference>
<evidence type="ECO:0000256" key="5">
    <source>
        <dbReference type="HAMAP-Rule" id="MF_00902"/>
    </source>
</evidence>
<name>A0A6V7R8J9_9BACL</name>
<comment type="function">
    <text evidence="5">Part of the twin-arginine translocation (Tat) system that transports large folded proteins containing a characteristic twin-arginine motif in their signal peptide across membranes.</text>
</comment>
<comment type="caution">
    <text evidence="5">Lacks conserved residue(s) required for the propagation of feature annotation.</text>
</comment>
<comment type="similarity">
    <text evidence="5">Belongs to the TatC family.</text>
</comment>
<feature type="transmembrane region" description="Helical" evidence="5">
    <location>
        <begin position="158"/>
        <end position="179"/>
    </location>
</feature>
<feature type="transmembrane region" description="Helical" evidence="5">
    <location>
        <begin position="65"/>
        <end position="90"/>
    </location>
</feature>
<dbReference type="AlphaFoldDB" id="A0A6V7R8J9"/>
<dbReference type="Proteomes" id="UP000588186">
    <property type="component" value="Unassembled WGS sequence"/>
</dbReference>
<dbReference type="GO" id="GO:0009977">
    <property type="term" value="F:proton motive force dependent protein transmembrane transporter activity"/>
    <property type="evidence" value="ECO:0007669"/>
    <property type="project" value="TreeGrafter"/>
</dbReference>
<accession>A0A6V7R8J9</accession>
<dbReference type="EMBL" id="CAJEWB010000007">
    <property type="protein sequence ID" value="CAD2073691.1"/>
    <property type="molecule type" value="Genomic_DNA"/>
</dbReference>
<keyword evidence="4 5" id="KW-0472">Membrane</keyword>
<evidence type="ECO:0000256" key="1">
    <source>
        <dbReference type="ARBA" id="ARBA00004141"/>
    </source>
</evidence>
<dbReference type="GO" id="GO:0033281">
    <property type="term" value="C:TAT protein transport complex"/>
    <property type="evidence" value="ECO:0007669"/>
    <property type="project" value="UniProtKB-UniRule"/>
</dbReference>
<dbReference type="PRINTS" id="PR01840">
    <property type="entry name" value="TATCFAMILY"/>
</dbReference>
<protein>
    <recommendedName>
        <fullName evidence="5">Sec-independent protein translocase protein TatC</fullName>
    </recommendedName>
</protein>
<evidence type="ECO:0000256" key="2">
    <source>
        <dbReference type="ARBA" id="ARBA00022692"/>
    </source>
</evidence>